<proteinExistence type="predicted"/>
<comment type="caution">
    <text evidence="2">The sequence shown here is derived from an EMBL/GenBank/DDBJ whole genome shotgun (WGS) entry which is preliminary data.</text>
</comment>
<gene>
    <name evidence="2" type="ORF">SPBR_03350</name>
</gene>
<dbReference type="AlphaFoldDB" id="A0A0C2F121"/>
<dbReference type="VEuPathDB" id="FungiDB:SPBR_03350"/>
<dbReference type="RefSeq" id="XP_040620564.1">
    <property type="nucleotide sequence ID" value="XM_040761652.1"/>
</dbReference>
<evidence type="ECO:0000313" key="2">
    <source>
        <dbReference type="EMBL" id="KIH92554.1"/>
    </source>
</evidence>
<protein>
    <submittedName>
        <fullName evidence="2">Uncharacterized protein</fullName>
    </submittedName>
</protein>
<organism evidence="2 3">
    <name type="scientific">Sporothrix brasiliensis 5110</name>
    <dbReference type="NCBI Taxonomy" id="1398154"/>
    <lineage>
        <taxon>Eukaryota</taxon>
        <taxon>Fungi</taxon>
        <taxon>Dikarya</taxon>
        <taxon>Ascomycota</taxon>
        <taxon>Pezizomycotina</taxon>
        <taxon>Sordariomycetes</taxon>
        <taxon>Sordariomycetidae</taxon>
        <taxon>Ophiostomatales</taxon>
        <taxon>Ophiostomataceae</taxon>
        <taxon>Sporothrix</taxon>
    </lineage>
</organism>
<evidence type="ECO:0000256" key="1">
    <source>
        <dbReference type="SAM" id="MobiDB-lite"/>
    </source>
</evidence>
<dbReference type="Proteomes" id="UP000031575">
    <property type="component" value="Unassembled WGS sequence"/>
</dbReference>
<sequence length="119" mass="12069">MATTRLTVTVCGAMRRRYAALGTSARCVRGCQRGMSAGSGGRREAENESGSGCERDRDMVVSSKLAAVSYTAGRSKTGRDDGSASCTASECSMNSWDKAKAAVCGGREGNGGSDGIGGG</sequence>
<dbReference type="EMBL" id="AWTV01000006">
    <property type="protein sequence ID" value="KIH92554.1"/>
    <property type="molecule type" value="Genomic_DNA"/>
</dbReference>
<evidence type="ECO:0000313" key="3">
    <source>
        <dbReference type="Proteomes" id="UP000031575"/>
    </source>
</evidence>
<keyword evidence="3" id="KW-1185">Reference proteome</keyword>
<dbReference type="GeneID" id="63676573"/>
<dbReference type="HOGENOM" id="CLU_2062976_0_0_1"/>
<name>A0A0C2F121_9PEZI</name>
<reference evidence="2 3" key="1">
    <citation type="journal article" date="2014" name="BMC Genomics">
        <title>Comparative genomics of the major fungal agents of human and animal Sporotrichosis: Sporothrix schenckii and Sporothrix brasiliensis.</title>
        <authorList>
            <person name="Teixeira M.M."/>
            <person name="de Almeida L.G."/>
            <person name="Kubitschek-Barreira P."/>
            <person name="Alves F.L."/>
            <person name="Kioshima E.S."/>
            <person name="Abadio A.K."/>
            <person name="Fernandes L."/>
            <person name="Derengowski L.S."/>
            <person name="Ferreira K.S."/>
            <person name="Souza R.C."/>
            <person name="Ruiz J.C."/>
            <person name="de Andrade N.C."/>
            <person name="Paes H.C."/>
            <person name="Nicola A.M."/>
            <person name="Albuquerque P."/>
            <person name="Gerber A.L."/>
            <person name="Martins V.P."/>
            <person name="Peconick L.D."/>
            <person name="Neto A.V."/>
            <person name="Chaucanez C.B."/>
            <person name="Silva P.A."/>
            <person name="Cunha O.L."/>
            <person name="de Oliveira F.F."/>
            <person name="dos Santos T.C."/>
            <person name="Barros A.L."/>
            <person name="Soares M.A."/>
            <person name="de Oliveira L.M."/>
            <person name="Marini M.M."/>
            <person name="Villalobos-Duno H."/>
            <person name="Cunha M.M."/>
            <person name="de Hoog S."/>
            <person name="da Silveira J.F."/>
            <person name="Henrissat B."/>
            <person name="Nino-Vega G.A."/>
            <person name="Cisalpino P.S."/>
            <person name="Mora-Montes H.M."/>
            <person name="Almeida S.R."/>
            <person name="Stajich J.E."/>
            <person name="Lopes-Bezerra L.M."/>
            <person name="Vasconcelos A.T."/>
            <person name="Felipe M.S."/>
        </authorList>
    </citation>
    <scope>NUCLEOTIDE SEQUENCE [LARGE SCALE GENOMIC DNA]</scope>
    <source>
        <strain evidence="2 3">5110</strain>
    </source>
</reference>
<feature type="region of interest" description="Disordered" evidence="1">
    <location>
        <begin position="34"/>
        <end position="58"/>
    </location>
</feature>
<feature type="region of interest" description="Disordered" evidence="1">
    <location>
        <begin position="71"/>
        <end position="92"/>
    </location>
</feature>
<accession>A0A0C2F121</accession>